<dbReference type="Gene3D" id="3.40.50.2300">
    <property type="match status" value="1"/>
</dbReference>
<dbReference type="EMBL" id="LCQW01000031">
    <property type="protein sequence ID" value="KKW22979.1"/>
    <property type="molecule type" value="Genomic_DNA"/>
</dbReference>
<dbReference type="SUPFAM" id="SSF52172">
    <property type="entry name" value="CheY-like"/>
    <property type="match status" value="1"/>
</dbReference>
<dbReference type="STRING" id="1618671.UY67_C0031G0028"/>
<evidence type="ECO:0000256" key="2">
    <source>
        <dbReference type="PROSITE-ProRule" id="PRU00169"/>
    </source>
</evidence>
<evidence type="ECO:0000313" key="4">
    <source>
        <dbReference type="EMBL" id="KKW22979.1"/>
    </source>
</evidence>
<reference evidence="4 5" key="1">
    <citation type="journal article" date="2015" name="Nature">
        <title>rRNA introns, odd ribosomes, and small enigmatic genomes across a large radiation of phyla.</title>
        <authorList>
            <person name="Brown C.T."/>
            <person name="Hug L.A."/>
            <person name="Thomas B.C."/>
            <person name="Sharon I."/>
            <person name="Castelle C.J."/>
            <person name="Singh A."/>
            <person name="Wilkins M.J."/>
            <person name="Williams K.H."/>
            <person name="Banfield J.F."/>
        </authorList>
    </citation>
    <scope>NUCLEOTIDE SEQUENCE [LARGE SCALE GENOMIC DNA]</scope>
</reference>
<keyword evidence="1 2" id="KW-0597">Phosphoprotein</keyword>
<dbReference type="AlphaFoldDB" id="A0A0G1ZTU7"/>
<dbReference type="GO" id="GO:0000160">
    <property type="term" value="P:phosphorelay signal transduction system"/>
    <property type="evidence" value="ECO:0007669"/>
    <property type="project" value="InterPro"/>
</dbReference>
<dbReference type="PROSITE" id="PS50110">
    <property type="entry name" value="RESPONSE_REGULATORY"/>
    <property type="match status" value="1"/>
</dbReference>
<dbReference type="Pfam" id="PF00072">
    <property type="entry name" value="Response_reg"/>
    <property type="match status" value="1"/>
</dbReference>
<feature type="modified residue" description="4-aspartylphosphate" evidence="2">
    <location>
        <position position="58"/>
    </location>
</feature>
<evidence type="ECO:0000313" key="5">
    <source>
        <dbReference type="Proteomes" id="UP000034273"/>
    </source>
</evidence>
<feature type="domain" description="Response regulatory" evidence="3">
    <location>
        <begin position="8"/>
        <end position="125"/>
    </location>
</feature>
<dbReference type="Proteomes" id="UP000034273">
    <property type="component" value="Unassembled WGS sequence"/>
</dbReference>
<dbReference type="InterPro" id="IPR050595">
    <property type="entry name" value="Bact_response_regulator"/>
</dbReference>
<organism evidence="4 5">
    <name type="scientific">Candidatus Kaiserbacteria bacterium GW2011_GWA2_52_12</name>
    <dbReference type="NCBI Taxonomy" id="1618671"/>
    <lineage>
        <taxon>Bacteria</taxon>
        <taxon>Candidatus Kaiseribacteriota</taxon>
    </lineage>
</organism>
<evidence type="ECO:0000256" key="1">
    <source>
        <dbReference type="ARBA" id="ARBA00022553"/>
    </source>
</evidence>
<proteinExistence type="predicted"/>
<evidence type="ECO:0000259" key="3">
    <source>
        <dbReference type="PROSITE" id="PS50110"/>
    </source>
</evidence>
<dbReference type="PANTHER" id="PTHR44591">
    <property type="entry name" value="STRESS RESPONSE REGULATOR PROTEIN 1"/>
    <property type="match status" value="1"/>
</dbReference>
<dbReference type="SMART" id="SM00448">
    <property type="entry name" value="REC"/>
    <property type="match status" value="1"/>
</dbReference>
<sequence length="131" mass="14329">MIDAEKKMILIIDDDKFLVDMYSMKFTMEGYAVQACLSAKDALNLLRGGLLPDVIMFDLTMPELDGLSFLTALTEEKLAPKALKIALTNQSEDAEQKKAMDLGADKYIVKASAIPSEVVDIVGKAIGRKTV</sequence>
<dbReference type="PANTHER" id="PTHR44591:SF3">
    <property type="entry name" value="RESPONSE REGULATORY DOMAIN-CONTAINING PROTEIN"/>
    <property type="match status" value="1"/>
</dbReference>
<dbReference type="InterPro" id="IPR001789">
    <property type="entry name" value="Sig_transdc_resp-reg_receiver"/>
</dbReference>
<gene>
    <name evidence="4" type="ORF">UY67_C0031G0028</name>
</gene>
<comment type="caution">
    <text evidence="4">The sequence shown here is derived from an EMBL/GenBank/DDBJ whole genome shotgun (WGS) entry which is preliminary data.</text>
</comment>
<name>A0A0G1ZTU7_9BACT</name>
<dbReference type="InterPro" id="IPR011006">
    <property type="entry name" value="CheY-like_superfamily"/>
</dbReference>
<accession>A0A0G1ZTU7</accession>
<protein>
    <submittedName>
        <fullName evidence="4">Transcriptional regulator, Crp/Fnr family</fullName>
    </submittedName>
</protein>